<organism evidence="3">
    <name type="scientific">Melampsora larici-populina (strain 98AG31 / pathotype 3-4-7)</name>
    <name type="common">Poplar leaf rust fungus</name>
    <dbReference type="NCBI Taxonomy" id="747676"/>
    <lineage>
        <taxon>Eukaryota</taxon>
        <taxon>Fungi</taxon>
        <taxon>Dikarya</taxon>
        <taxon>Basidiomycota</taxon>
        <taxon>Pucciniomycotina</taxon>
        <taxon>Pucciniomycetes</taxon>
        <taxon>Pucciniales</taxon>
        <taxon>Melampsoraceae</taxon>
        <taxon>Melampsora</taxon>
    </lineage>
</organism>
<feature type="region of interest" description="Disordered" evidence="1">
    <location>
        <begin position="92"/>
        <end position="166"/>
    </location>
</feature>
<dbReference type="AlphaFoldDB" id="F4SA90"/>
<proteinExistence type="predicted"/>
<feature type="compositionally biased region" description="Acidic residues" evidence="1">
    <location>
        <begin position="124"/>
        <end position="147"/>
    </location>
</feature>
<dbReference type="VEuPathDB" id="FungiDB:MELLADRAFT_95688"/>
<name>F4SA90_MELLP</name>
<accession>F4SA90</accession>
<evidence type="ECO:0000313" key="3">
    <source>
        <dbReference type="Proteomes" id="UP000001072"/>
    </source>
</evidence>
<evidence type="ECO:0000256" key="1">
    <source>
        <dbReference type="SAM" id="MobiDB-lite"/>
    </source>
</evidence>
<feature type="compositionally biased region" description="Polar residues" evidence="1">
    <location>
        <begin position="92"/>
        <end position="111"/>
    </location>
</feature>
<dbReference type="KEGG" id="mlr:MELLADRAFT_95688"/>
<dbReference type="GeneID" id="18937325"/>
<evidence type="ECO:0000313" key="2">
    <source>
        <dbReference type="EMBL" id="EGF98409.1"/>
    </source>
</evidence>
<dbReference type="Proteomes" id="UP000001072">
    <property type="component" value="Unassembled WGS sequence"/>
</dbReference>
<sequence length="573" mass="64734">MPLSPVLEARTTPFPLILGGQDSFVPSKIIVSLEPRVVPFVHARTWSFCRFGYSSLFRTIALLIQTKTISYLWFSRYKSYSALLTATQSRSNTMSAPTNTHASGANTQSGPANKRRREDNQAMGDDDESPDDEYEYDSSDGELEFEETQGRKRQKAAMRQEATEARHRNAMMAEIADAPNVPNAASQISQAIYECVRMLMGISRKSRSGQLEQNTVDPSLPLAPTVEEMNEWVNRQNDREEFIDSKIKKAMRAYIASKPQGFKPNRKQVRTVKRDAAERARNKHKLMPVKFLSRMDLSSSYKYSHSWGTKCEAALALAGFTRCTFDWRAGYDTPWNSTMSSIIIEQWLKCFNASGARSYSIISSDNTSGNREELLRRWFTNKKKQYGDQCKQNILMTTAEGREKLKIDKAHAKKVVKRRKAKAAIHKARLSVATEMFGESSSQVKMLTPREVHSEDELGSSGGSSKVRLAWRSAELDNFISLIDQTIVSREVIAAAKRSARHLTDRGPYSTTPDTDMFPPKRFQRSLISPTWMSSMSGVAIRHLDLQTEETIDITKSIEKLIENLASHQSTSS</sequence>
<dbReference type="HOGENOM" id="CLU_044497_0_0_1"/>
<reference evidence="3" key="1">
    <citation type="journal article" date="2011" name="Proc. Natl. Acad. Sci. U.S.A.">
        <title>Obligate biotrophy features unraveled by the genomic analysis of rust fungi.</title>
        <authorList>
            <person name="Duplessis S."/>
            <person name="Cuomo C.A."/>
            <person name="Lin Y.-C."/>
            <person name="Aerts A."/>
            <person name="Tisserant E."/>
            <person name="Veneault-Fourrey C."/>
            <person name="Joly D.L."/>
            <person name="Hacquard S."/>
            <person name="Amselem J."/>
            <person name="Cantarel B.L."/>
            <person name="Chiu R."/>
            <person name="Coutinho P.M."/>
            <person name="Feau N."/>
            <person name="Field M."/>
            <person name="Frey P."/>
            <person name="Gelhaye E."/>
            <person name="Goldberg J."/>
            <person name="Grabherr M.G."/>
            <person name="Kodira C.D."/>
            <person name="Kohler A."/>
            <person name="Kuees U."/>
            <person name="Lindquist E.A."/>
            <person name="Lucas S.M."/>
            <person name="Mago R."/>
            <person name="Mauceli E."/>
            <person name="Morin E."/>
            <person name="Murat C."/>
            <person name="Pangilinan J.L."/>
            <person name="Park R."/>
            <person name="Pearson M."/>
            <person name="Quesneville H."/>
            <person name="Rouhier N."/>
            <person name="Sakthikumar S."/>
            <person name="Salamov A.A."/>
            <person name="Schmutz J."/>
            <person name="Selles B."/>
            <person name="Shapiro H."/>
            <person name="Tanguay P."/>
            <person name="Tuskan G.A."/>
            <person name="Henrissat B."/>
            <person name="Van de Peer Y."/>
            <person name="Rouze P."/>
            <person name="Ellis J.G."/>
            <person name="Dodds P.N."/>
            <person name="Schein J.E."/>
            <person name="Zhong S."/>
            <person name="Hamelin R.C."/>
            <person name="Grigoriev I.V."/>
            <person name="Szabo L.J."/>
            <person name="Martin F."/>
        </authorList>
    </citation>
    <scope>NUCLEOTIDE SEQUENCE [LARGE SCALE GENOMIC DNA]</scope>
    <source>
        <strain evidence="3">98AG31 / pathotype 3-4-7</strain>
    </source>
</reference>
<dbReference type="InParanoid" id="F4SA90"/>
<gene>
    <name evidence="2" type="ORF">MELLADRAFT_95688</name>
</gene>
<keyword evidence="3" id="KW-1185">Reference proteome</keyword>
<protein>
    <submittedName>
        <fullName evidence="2">Uncharacterized protein</fullName>
    </submittedName>
</protein>
<dbReference type="RefSeq" id="XP_007418303.1">
    <property type="nucleotide sequence ID" value="XM_007418241.1"/>
</dbReference>
<dbReference type="EMBL" id="GL883176">
    <property type="protein sequence ID" value="EGF98409.1"/>
    <property type="molecule type" value="Genomic_DNA"/>
</dbReference>